<accession>A0AAE9BZR4</accession>
<protein>
    <submittedName>
        <fullName evidence="1">Uncharacterized protein</fullName>
    </submittedName>
</protein>
<evidence type="ECO:0000313" key="1">
    <source>
        <dbReference type="EMBL" id="UCR74892.1"/>
    </source>
</evidence>
<dbReference type="EMBL" id="OK073976">
    <property type="protein sequence ID" value="UCR74892.1"/>
    <property type="molecule type" value="Genomic_DNA"/>
</dbReference>
<organism evidence="1 2">
    <name type="scientific">Erwinia phage Fifi44</name>
    <dbReference type="NCBI Taxonomy" id="2876597"/>
    <lineage>
        <taxon>Viruses</taxon>
        <taxon>Duplodnaviria</taxon>
        <taxon>Heunggongvirae</taxon>
        <taxon>Uroviricota</taxon>
        <taxon>Caudoviricetes</taxon>
        <taxon>Chaseviridae</taxon>
        <taxon>Cleopatravirinae</taxon>
        <taxon>Fifivirus</taxon>
        <taxon>Fifivirus fifi44</taxon>
    </lineage>
</organism>
<proteinExistence type="predicted"/>
<gene>
    <name evidence="1" type="ORF">Fifi44_00023</name>
</gene>
<evidence type="ECO:0000313" key="2">
    <source>
        <dbReference type="Proteomes" id="UP000827644"/>
    </source>
</evidence>
<keyword evidence="2" id="KW-1185">Reference proteome</keyword>
<sequence>MENTPKTTIISSQQAEPTKWTGGEIIYHQDRQHYYQVINRCSGKGPNGWVEGWTYVRVKDLFGNQTAFEVDCDPDKFKMYFRPDEYFDSDWILIRAVIL</sequence>
<reference evidence="1 2" key="1">
    <citation type="submission" date="2021-09" db="EMBL/GenBank/DDBJ databases">
        <title>Complete genome sequence of Fifi44.</title>
        <authorList>
            <person name="Kim S.G."/>
            <person name="Park J."/>
            <person name="Roh E."/>
        </authorList>
    </citation>
    <scope>NUCLEOTIDE SEQUENCE [LARGE SCALE GENOMIC DNA]</scope>
</reference>
<name>A0AAE9BZR4_9CAUD</name>
<dbReference type="Proteomes" id="UP000827644">
    <property type="component" value="Segment"/>
</dbReference>